<dbReference type="GeneID" id="78123851"/>
<evidence type="ECO:0000313" key="3">
    <source>
        <dbReference type="EMBL" id="SDY26927.1"/>
    </source>
</evidence>
<evidence type="ECO:0000256" key="2">
    <source>
        <dbReference type="SAM" id="Phobius"/>
    </source>
</evidence>
<feature type="transmembrane region" description="Helical" evidence="2">
    <location>
        <begin position="72"/>
        <end position="90"/>
    </location>
</feature>
<keyword evidence="4" id="KW-1185">Reference proteome</keyword>
<organism evidence="3 4">
    <name type="scientific">Lentibacter algarum</name>
    <dbReference type="NCBI Taxonomy" id="576131"/>
    <lineage>
        <taxon>Bacteria</taxon>
        <taxon>Pseudomonadati</taxon>
        <taxon>Pseudomonadota</taxon>
        <taxon>Alphaproteobacteria</taxon>
        <taxon>Rhodobacterales</taxon>
        <taxon>Roseobacteraceae</taxon>
        <taxon>Lentibacter</taxon>
    </lineage>
</organism>
<protein>
    <submittedName>
        <fullName evidence="3">Uncharacterized protein</fullName>
    </submittedName>
</protein>
<keyword evidence="2" id="KW-0472">Membrane</keyword>
<dbReference type="AlphaFoldDB" id="A0A1H3IH37"/>
<name>A0A1H3IH37_9RHOB</name>
<feature type="transmembrane region" description="Helical" evidence="2">
    <location>
        <begin position="47"/>
        <end position="66"/>
    </location>
</feature>
<feature type="region of interest" description="Disordered" evidence="1">
    <location>
        <begin position="1"/>
        <end position="25"/>
    </location>
</feature>
<dbReference type="STRING" id="576131.SAMN05444486_1011067"/>
<sequence>MTERAASTATLAAKPSLSSARRRPSEGQLFLPKDTYRERRAVDAIRLWPILGVICFVLPIIWTGAAKSNVGAMGYLFSVWAVMILGGALLSRRLRGEADAQSANALKEDAEL</sequence>
<accession>A0A1H3IH37</accession>
<proteinExistence type="predicted"/>
<feature type="compositionally biased region" description="Polar residues" evidence="1">
    <location>
        <begin position="1"/>
        <end position="10"/>
    </location>
</feature>
<evidence type="ECO:0000256" key="1">
    <source>
        <dbReference type="SAM" id="MobiDB-lite"/>
    </source>
</evidence>
<keyword evidence="2" id="KW-0812">Transmembrane</keyword>
<gene>
    <name evidence="3" type="ORF">SAMN05444486_1011067</name>
</gene>
<dbReference type="RefSeq" id="WP_245724362.1">
    <property type="nucleotide sequence ID" value="NZ_CANMFH010000001.1"/>
</dbReference>
<dbReference type="EMBL" id="FNPR01000001">
    <property type="protein sequence ID" value="SDY26927.1"/>
    <property type="molecule type" value="Genomic_DNA"/>
</dbReference>
<dbReference type="Proteomes" id="UP000199026">
    <property type="component" value="Unassembled WGS sequence"/>
</dbReference>
<reference evidence="3 4" key="1">
    <citation type="submission" date="2016-10" db="EMBL/GenBank/DDBJ databases">
        <authorList>
            <person name="de Groot N.N."/>
        </authorList>
    </citation>
    <scope>NUCLEOTIDE SEQUENCE [LARGE SCALE GENOMIC DNA]</scope>
    <source>
        <strain evidence="3 4">DSM 24677</strain>
    </source>
</reference>
<evidence type="ECO:0000313" key="4">
    <source>
        <dbReference type="Proteomes" id="UP000199026"/>
    </source>
</evidence>
<keyword evidence="2" id="KW-1133">Transmembrane helix</keyword>